<dbReference type="Proteomes" id="UP000629596">
    <property type="component" value="Unassembled WGS sequence"/>
</dbReference>
<dbReference type="EMBL" id="JACRTI010000011">
    <property type="protein sequence ID" value="MBC8601386.1"/>
    <property type="molecule type" value="Genomic_DNA"/>
</dbReference>
<evidence type="ECO:0000313" key="6">
    <source>
        <dbReference type="Proteomes" id="UP000256321"/>
    </source>
</evidence>
<dbReference type="Proteomes" id="UP000256321">
    <property type="component" value="Unassembled WGS sequence"/>
</dbReference>
<organism evidence="5 6">
    <name type="scientific">Parabacteroides acidifaciens</name>
    <dbReference type="NCBI Taxonomy" id="2290935"/>
    <lineage>
        <taxon>Bacteria</taxon>
        <taxon>Pseudomonadati</taxon>
        <taxon>Bacteroidota</taxon>
        <taxon>Bacteroidia</taxon>
        <taxon>Bacteroidales</taxon>
        <taxon>Tannerellaceae</taxon>
        <taxon>Parabacteroides</taxon>
    </lineage>
</organism>
<evidence type="ECO:0000313" key="4">
    <source>
        <dbReference type="EMBL" id="MBC8601386.1"/>
    </source>
</evidence>
<evidence type="ECO:0000259" key="3">
    <source>
        <dbReference type="Pfam" id="PF16344"/>
    </source>
</evidence>
<dbReference type="Gene3D" id="2.60.120.1440">
    <property type="match status" value="1"/>
</dbReference>
<evidence type="ECO:0000256" key="1">
    <source>
        <dbReference type="SAM" id="Phobius"/>
    </source>
</evidence>
<dbReference type="InterPro" id="IPR032508">
    <property type="entry name" value="FecR_C"/>
</dbReference>
<dbReference type="FunFam" id="2.60.120.1440:FF:000001">
    <property type="entry name" value="Putative anti-sigma factor"/>
    <property type="match status" value="1"/>
</dbReference>
<keyword evidence="7" id="KW-1185">Reference proteome</keyword>
<feature type="domain" description="FecR protein" evidence="2">
    <location>
        <begin position="121"/>
        <end position="213"/>
    </location>
</feature>
<dbReference type="AlphaFoldDB" id="A0A3D8HFY9"/>
<dbReference type="RefSeq" id="WP_115498876.1">
    <property type="nucleotide sequence ID" value="NZ_JACRTI010000011.1"/>
</dbReference>
<dbReference type="InterPro" id="IPR006860">
    <property type="entry name" value="FecR"/>
</dbReference>
<dbReference type="Pfam" id="PF16344">
    <property type="entry name" value="FecR_C"/>
    <property type="match status" value="1"/>
</dbReference>
<dbReference type="GO" id="GO:0016989">
    <property type="term" value="F:sigma factor antagonist activity"/>
    <property type="evidence" value="ECO:0007669"/>
    <property type="project" value="TreeGrafter"/>
</dbReference>
<proteinExistence type="predicted"/>
<keyword evidence="1" id="KW-1133">Transmembrane helix</keyword>
<accession>A0A3D8HFY9</accession>
<gene>
    <name evidence="5" type="ORF">DWU89_06730</name>
    <name evidence="4" type="ORF">H8784_06575</name>
</gene>
<feature type="transmembrane region" description="Helical" evidence="1">
    <location>
        <begin position="83"/>
        <end position="105"/>
    </location>
</feature>
<dbReference type="PANTHER" id="PTHR30273">
    <property type="entry name" value="PERIPLASMIC SIGNAL SENSOR AND SIGMA FACTOR ACTIVATOR FECR-RELATED"/>
    <property type="match status" value="1"/>
</dbReference>
<evidence type="ECO:0000259" key="2">
    <source>
        <dbReference type="Pfam" id="PF04773"/>
    </source>
</evidence>
<protein>
    <submittedName>
        <fullName evidence="5">FecR family protein</fullName>
    </submittedName>
</protein>
<keyword evidence="1" id="KW-0812">Transmembrane</keyword>
<comment type="caution">
    <text evidence="5">The sequence shown here is derived from an EMBL/GenBank/DDBJ whole genome shotgun (WGS) entry which is preliminary data.</text>
</comment>
<sequence>MDKSYIHILIAKFFGNDLSPEIQKKFHTWLLDENFQKEKEKVLAALWEEDPAVADDSTFQELEQLHKRMKTTDRQPYKSIGLYVRRIAAILLLPLLGAFGTYFYLTEINPVVEKTELVECSTSYGEKKQITLSDGTIVWLNAGSLLVYEKDFKGATRTLFLSGEANFKVAKNPRKPFIVNTKYMDVEALGTIFNVQSYPDSPNTIATLEEGKIKVDTKYPVRQSFIIKPNEQVVYNHINKKVSFSKVDANKCSYWKQGYLIFQGATFGEIVQTIERSFGVTVNYEAGRYKERTFTIKFTPDEGLEHVMDILQKIIGFKYKVENNNVFIY</sequence>
<reference evidence="4 7" key="2">
    <citation type="submission" date="2020-08" db="EMBL/GenBank/DDBJ databases">
        <title>Genome public.</title>
        <authorList>
            <person name="Liu C."/>
            <person name="Sun Q."/>
        </authorList>
    </citation>
    <scope>NUCLEOTIDE SEQUENCE [LARGE SCALE GENOMIC DNA]</scope>
    <source>
        <strain evidence="4 7">426_9</strain>
    </source>
</reference>
<dbReference type="PANTHER" id="PTHR30273:SF2">
    <property type="entry name" value="PROTEIN FECR"/>
    <property type="match status" value="1"/>
</dbReference>
<dbReference type="InterPro" id="IPR012373">
    <property type="entry name" value="Ferrdict_sens_TM"/>
</dbReference>
<reference evidence="5 6" key="1">
    <citation type="submission" date="2018-07" db="EMBL/GenBank/DDBJ databases">
        <title>Parabacteroides acidifaciens nov. sp., isolated from human feces.</title>
        <authorList>
            <person name="Wang Y.J."/>
        </authorList>
    </citation>
    <scope>NUCLEOTIDE SEQUENCE [LARGE SCALE GENOMIC DNA]</scope>
    <source>
        <strain evidence="5 6">426-9</strain>
    </source>
</reference>
<feature type="domain" description="Protein FecR C-terminal" evidence="3">
    <location>
        <begin position="259"/>
        <end position="328"/>
    </location>
</feature>
<dbReference type="EMBL" id="QREV01000011">
    <property type="protein sequence ID" value="RDU49883.1"/>
    <property type="molecule type" value="Genomic_DNA"/>
</dbReference>
<name>A0A3D8HFY9_9BACT</name>
<evidence type="ECO:0000313" key="7">
    <source>
        <dbReference type="Proteomes" id="UP000629596"/>
    </source>
</evidence>
<evidence type="ECO:0000313" key="5">
    <source>
        <dbReference type="EMBL" id="RDU49883.1"/>
    </source>
</evidence>
<dbReference type="PIRSF" id="PIRSF018266">
    <property type="entry name" value="FecR"/>
    <property type="match status" value="1"/>
</dbReference>
<dbReference type="Gene3D" id="3.55.50.30">
    <property type="match status" value="1"/>
</dbReference>
<dbReference type="Pfam" id="PF04773">
    <property type="entry name" value="FecR"/>
    <property type="match status" value="1"/>
</dbReference>
<keyword evidence="1" id="KW-0472">Membrane</keyword>